<evidence type="ECO:0000313" key="7">
    <source>
        <dbReference type="Proteomes" id="UP000578531"/>
    </source>
</evidence>
<dbReference type="Proteomes" id="UP000578531">
    <property type="component" value="Unassembled WGS sequence"/>
</dbReference>
<name>A0A8H6L4C1_9LECA</name>
<dbReference type="GO" id="GO:0061630">
    <property type="term" value="F:ubiquitin protein ligase activity"/>
    <property type="evidence" value="ECO:0007669"/>
    <property type="project" value="TreeGrafter"/>
</dbReference>
<evidence type="ECO:0000256" key="1">
    <source>
        <dbReference type="ARBA" id="ARBA00022723"/>
    </source>
</evidence>
<dbReference type="InterPro" id="IPR013083">
    <property type="entry name" value="Znf_RING/FYVE/PHD"/>
</dbReference>
<dbReference type="EMBL" id="JACCJC010000026">
    <property type="protein sequence ID" value="KAF6235118.1"/>
    <property type="molecule type" value="Genomic_DNA"/>
</dbReference>
<dbReference type="GO" id="GO:0008270">
    <property type="term" value="F:zinc ion binding"/>
    <property type="evidence" value="ECO:0007669"/>
    <property type="project" value="UniProtKB-KW"/>
</dbReference>
<keyword evidence="3" id="KW-0862">Zinc</keyword>
<evidence type="ECO:0000259" key="5">
    <source>
        <dbReference type="PROSITE" id="PS50089"/>
    </source>
</evidence>
<feature type="domain" description="RING-type" evidence="5">
    <location>
        <begin position="23"/>
        <end position="73"/>
    </location>
</feature>
<dbReference type="InterPro" id="IPR050731">
    <property type="entry name" value="HRD1_E3_ubiq-ligases"/>
</dbReference>
<evidence type="ECO:0000256" key="4">
    <source>
        <dbReference type="PROSITE-ProRule" id="PRU00175"/>
    </source>
</evidence>
<keyword evidence="1" id="KW-0479">Metal-binding</keyword>
<dbReference type="RefSeq" id="XP_037164496.1">
    <property type="nucleotide sequence ID" value="XM_037308653.1"/>
</dbReference>
<dbReference type="Gene3D" id="3.30.40.10">
    <property type="entry name" value="Zinc/RING finger domain, C3HC4 (zinc finger)"/>
    <property type="match status" value="1"/>
</dbReference>
<evidence type="ECO:0000256" key="2">
    <source>
        <dbReference type="ARBA" id="ARBA00022771"/>
    </source>
</evidence>
<keyword evidence="2 4" id="KW-0863">Zinc-finger</keyword>
<proteinExistence type="predicted"/>
<dbReference type="PANTHER" id="PTHR22763">
    <property type="entry name" value="RING ZINC FINGER PROTEIN"/>
    <property type="match status" value="1"/>
</dbReference>
<dbReference type="GeneID" id="59288405"/>
<dbReference type="PANTHER" id="PTHR22763:SF162">
    <property type="entry name" value="TRANSMEMBRANE E3 UBIQUITIN-PROTEIN LIGASE 1"/>
    <property type="match status" value="1"/>
</dbReference>
<reference evidence="6 7" key="1">
    <citation type="journal article" date="2020" name="Genomics">
        <title>Complete, high-quality genomes from long-read metagenomic sequencing of two wolf lichen thalli reveals enigmatic genome architecture.</title>
        <authorList>
            <person name="McKenzie S.K."/>
            <person name="Walston R.F."/>
            <person name="Allen J.L."/>
        </authorList>
    </citation>
    <scope>NUCLEOTIDE SEQUENCE [LARGE SCALE GENOMIC DNA]</scope>
    <source>
        <strain evidence="6">WasteWater2</strain>
    </source>
</reference>
<protein>
    <recommendedName>
        <fullName evidence="5">RING-type domain-containing protein</fullName>
    </recommendedName>
</protein>
<comment type="caution">
    <text evidence="6">The sequence shown here is derived from an EMBL/GenBank/DDBJ whole genome shotgun (WGS) entry which is preliminary data.</text>
</comment>
<dbReference type="GO" id="GO:0012505">
    <property type="term" value="C:endomembrane system"/>
    <property type="evidence" value="ECO:0007669"/>
    <property type="project" value="TreeGrafter"/>
</dbReference>
<dbReference type="OrthoDB" id="8062037at2759"/>
<dbReference type="AlphaFoldDB" id="A0A8H6L4C1"/>
<dbReference type="SUPFAM" id="SSF57850">
    <property type="entry name" value="RING/U-box"/>
    <property type="match status" value="1"/>
</dbReference>
<evidence type="ECO:0000256" key="3">
    <source>
        <dbReference type="ARBA" id="ARBA00022833"/>
    </source>
</evidence>
<keyword evidence="7" id="KW-1185">Reference proteome</keyword>
<accession>A0A8H6L4C1</accession>
<dbReference type="InterPro" id="IPR001841">
    <property type="entry name" value="Znf_RING"/>
</dbReference>
<dbReference type="PROSITE" id="PS50089">
    <property type="entry name" value="ZF_RING_2"/>
    <property type="match status" value="1"/>
</dbReference>
<sequence length="284" mass="33356">MATAFLRQLPKIPIYELPANARCPICVQPYENETTDSGSFEKAVRLPCNGTHIFGSECLSEWLRHGKTCPFCRHELVFPNGDDRGMEGGEGEEGEGERLFLTFNIQRNQDWDEYWYITFWILHLQGDELIERKWRQWQQDWIAAAEQWDAGSRAHARAALSNSQLTPRKILEDDRQVKVTAGAIQTLRFREYRLYQYFQPDGAERPELKAPPGFQLTPAQEDALFRELERREAFQVTALYSGVSRREQWGKLRDVGFVWDPDWAMFWRKKSIDKIWMMRSARLS</sequence>
<gene>
    <name evidence="6" type="ORF">HO173_006745</name>
</gene>
<organism evidence="6 7">
    <name type="scientific">Letharia columbiana</name>
    <dbReference type="NCBI Taxonomy" id="112416"/>
    <lineage>
        <taxon>Eukaryota</taxon>
        <taxon>Fungi</taxon>
        <taxon>Dikarya</taxon>
        <taxon>Ascomycota</taxon>
        <taxon>Pezizomycotina</taxon>
        <taxon>Lecanoromycetes</taxon>
        <taxon>OSLEUM clade</taxon>
        <taxon>Lecanoromycetidae</taxon>
        <taxon>Lecanorales</taxon>
        <taxon>Lecanorineae</taxon>
        <taxon>Parmeliaceae</taxon>
        <taxon>Letharia</taxon>
    </lineage>
</organism>
<evidence type="ECO:0000313" key="6">
    <source>
        <dbReference type="EMBL" id="KAF6235118.1"/>
    </source>
</evidence>
<dbReference type="Pfam" id="PF13639">
    <property type="entry name" value="zf-RING_2"/>
    <property type="match status" value="1"/>
</dbReference>
<dbReference type="GO" id="GO:0043161">
    <property type="term" value="P:proteasome-mediated ubiquitin-dependent protein catabolic process"/>
    <property type="evidence" value="ECO:0007669"/>
    <property type="project" value="TreeGrafter"/>
</dbReference>